<dbReference type="KEGG" id="maqu:Maq22A_c03290"/>
<dbReference type="SUPFAM" id="SSF52540">
    <property type="entry name" value="P-loop containing nucleoside triphosphate hydrolases"/>
    <property type="match status" value="1"/>
</dbReference>
<name>A0A0C6F713_9HYPH</name>
<dbReference type="PATRIC" id="fig|270351.10.peg.638"/>
<reference evidence="1 2" key="1">
    <citation type="journal article" date="2015" name="Genome Announc.">
        <title>Complete Genome Sequence of Methylobacterium aquaticum Strain 22A, Isolated from Racomitrium japonicum Moss.</title>
        <authorList>
            <person name="Tani A."/>
            <person name="Ogura Y."/>
            <person name="Hayashi T."/>
            <person name="Kimbara K."/>
        </authorList>
    </citation>
    <scope>NUCLEOTIDE SEQUENCE [LARGE SCALE GENOMIC DNA]</scope>
    <source>
        <strain evidence="1 2">MA-22A</strain>
    </source>
</reference>
<dbReference type="InterPro" id="IPR027417">
    <property type="entry name" value="P-loop_NTPase"/>
</dbReference>
<sequence>MASHKATAHLLFGFLGSGKTTLAKKLECRHRAVRFTPDEWMARLYGEDPPAAIFQEKAVAILDLLEPIWTRCLALGVDVVLDYGFWARAERDHARNLAEAVGGRAALYHVVCSDEEARRRVAARNLQVGRSLYIAPSTFDALKSRLEPLQADELSQDA</sequence>
<accession>A0A0C6F713</accession>
<reference evidence="2" key="2">
    <citation type="submission" date="2015-01" db="EMBL/GenBank/DDBJ databases">
        <title>Complete genome sequence of Methylobacterium aquaticum strain 22A.</title>
        <authorList>
            <person name="Tani A."/>
            <person name="Ogura Y."/>
            <person name="Hayashi T."/>
        </authorList>
    </citation>
    <scope>NUCLEOTIDE SEQUENCE [LARGE SCALE GENOMIC DNA]</scope>
    <source>
        <strain evidence="2">MA-22A</strain>
    </source>
</reference>
<dbReference type="Proteomes" id="UP000061432">
    <property type="component" value="Chromosome"/>
</dbReference>
<dbReference type="RefSeq" id="WP_082742377.1">
    <property type="nucleotide sequence ID" value="NZ_AP014704.1"/>
</dbReference>
<dbReference type="STRING" id="270351.Maq22A_c03290"/>
<dbReference type="Pfam" id="PF13671">
    <property type="entry name" value="AAA_33"/>
    <property type="match status" value="1"/>
</dbReference>
<dbReference type="OrthoDB" id="2639622at2"/>
<organism evidence="1 2">
    <name type="scientific">Methylobacterium aquaticum</name>
    <dbReference type="NCBI Taxonomy" id="270351"/>
    <lineage>
        <taxon>Bacteria</taxon>
        <taxon>Pseudomonadati</taxon>
        <taxon>Pseudomonadota</taxon>
        <taxon>Alphaproteobacteria</taxon>
        <taxon>Hyphomicrobiales</taxon>
        <taxon>Methylobacteriaceae</taxon>
        <taxon>Methylobacterium</taxon>
    </lineage>
</organism>
<dbReference type="AlphaFoldDB" id="A0A0C6F713"/>
<dbReference type="GO" id="GO:0016301">
    <property type="term" value="F:kinase activity"/>
    <property type="evidence" value="ECO:0007669"/>
    <property type="project" value="UniProtKB-KW"/>
</dbReference>
<proteinExistence type="predicted"/>
<protein>
    <submittedName>
        <fullName evidence="1">Predicted kinase</fullName>
    </submittedName>
</protein>
<evidence type="ECO:0000313" key="2">
    <source>
        <dbReference type="Proteomes" id="UP000061432"/>
    </source>
</evidence>
<dbReference type="Gene3D" id="3.40.50.300">
    <property type="entry name" value="P-loop containing nucleotide triphosphate hydrolases"/>
    <property type="match status" value="1"/>
</dbReference>
<keyword evidence="1" id="KW-0418">Kinase</keyword>
<gene>
    <name evidence="1" type="ORF">Maq22A_c03290</name>
</gene>
<dbReference type="EMBL" id="AP014704">
    <property type="protein sequence ID" value="BAQ44103.1"/>
    <property type="molecule type" value="Genomic_DNA"/>
</dbReference>
<evidence type="ECO:0000313" key="1">
    <source>
        <dbReference type="EMBL" id="BAQ44103.1"/>
    </source>
</evidence>
<keyword evidence="1" id="KW-0808">Transferase</keyword>